<proteinExistence type="predicted"/>
<sequence length="166" mass="18669">MNLSANIQRRPQTLHRCHMIVDGNSHNTFSDNPVPQTSGLISEALIPQIRSLATLIAAERHDFNCNSPAVFTEEADFFAARILILGVRRFHLDITLMPMLKTANQRAQTFAKHHHLPFSPAEMHMSLHARRPDKLLIMETEHEVKPQGNIVADSLAFAAKLPKLPL</sequence>
<dbReference type="AlphaFoldDB" id="A0A0C1EHA0"/>
<name>A0A0C1EHA0_9NEIS</name>
<accession>A0A0C1EHA0</accession>
<evidence type="ECO:0000313" key="4">
    <source>
        <dbReference type="Proteomes" id="UP000829504"/>
    </source>
</evidence>
<dbReference type="Proteomes" id="UP000031390">
    <property type="component" value="Unassembled WGS sequence"/>
</dbReference>
<keyword evidence="4" id="KW-1185">Reference proteome</keyword>
<dbReference type="RefSeq" id="WP_039407258.1">
    <property type="nucleotide sequence ID" value="NZ_CP094242.1"/>
</dbReference>
<gene>
    <name evidence="1" type="ORF">MCC93_12430</name>
    <name evidence="2" type="ORF">MON37_03860</name>
</gene>
<evidence type="ECO:0000313" key="3">
    <source>
        <dbReference type="Proteomes" id="UP000031390"/>
    </source>
</evidence>
<reference evidence="2 4" key="2">
    <citation type="submission" date="2022-03" db="EMBL/GenBank/DDBJ databases">
        <title>Genome sequencing of Morococcus cerebrosus.</title>
        <authorList>
            <person name="Baek M.-G."/>
            <person name="Yi H."/>
        </authorList>
    </citation>
    <scope>NUCLEOTIDE SEQUENCE [LARGE SCALE GENOMIC DNA]</scope>
    <source>
        <strain evidence="2 4">CIP 81.93</strain>
    </source>
</reference>
<evidence type="ECO:0000313" key="2">
    <source>
        <dbReference type="EMBL" id="UNV88080.1"/>
    </source>
</evidence>
<dbReference type="PATRIC" id="fig|1056807.3.peg.1198"/>
<reference evidence="1 3" key="1">
    <citation type="submission" date="2014-12" db="EMBL/GenBank/DDBJ databases">
        <title>Genome sequence of Morococcus cerebrosus.</title>
        <authorList>
            <person name="Shin S.-K."/>
            <person name="Yi H."/>
        </authorList>
    </citation>
    <scope>NUCLEOTIDE SEQUENCE [LARGE SCALE GENOMIC DNA]</scope>
    <source>
        <strain evidence="1 3">CIP 81.93</strain>
    </source>
</reference>
<dbReference type="EMBL" id="JUFZ01000045">
    <property type="protein sequence ID" value="KIC08098.1"/>
    <property type="molecule type" value="Genomic_DNA"/>
</dbReference>
<dbReference type="EMBL" id="CP094242">
    <property type="protein sequence ID" value="UNV88080.1"/>
    <property type="molecule type" value="Genomic_DNA"/>
</dbReference>
<evidence type="ECO:0000313" key="1">
    <source>
        <dbReference type="EMBL" id="KIC08098.1"/>
    </source>
</evidence>
<dbReference type="Proteomes" id="UP000829504">
    <property type="component" value="Chromosome"/>
</dbReference>
<protein>
    <submittedName>
        <fullName evidence="1">Uncharacterized protein</fullName>
    </submittedName>
</protein>
<organism evidence="1 3">
    <name type="scientific">Morococcus cerebrosus</name>
    <dbReference type="NCBI Taxonomy" id="1056807"/>
    <lineage>
        <taxon>Bacteria</taxon>
        <taxon>Pseudomonadati</taxon>
        <taxon>Pseudomonadota</taxon>
        <taxon>Betaproteobacteria</taxon>
        <taxon>Neisseriales</taxon>
        <taxon>Neisseriaceae</taxon>
        <taxon>Morococcus</taxon>
    </lineage>
</organism>